<dbReference type="Gene3D" id="3.40.50.620">
    <property type="entry name" value="HUPs"/>
    <property type="match status" value="1"/>
</dbReference>
<dbReference type="InterPro" id="IPR006016">
    <property type="entry name" value="UspA"/>
</dbReference>
<dbReference type="EMBL" id="LWMT01000228">
    <property type="protein sequence ID" value="KZX12518.1"/>
    <property type="molecule type" value="Genomic_DNA"/>
</dbReference>
<reference evidence="3 4" key="1">
    <citation type="submission" date="2016-04" db="EMBL/GenBank/DDBJ databases">
        <title>Genome sequence of Methanobrevibacter filiformis DSM 11501.</title>
        <authorList>
            <person name="Poehlein A."/>
            <person name="Seedorf H."/>
            <person name="Daniel R."/>
        </authorList>
    </citation>
    <scope>NUCLEOTIDE SEQUENCE [LARGE SCALE GENOMIC DNA]</scope>
    <source>
        <strain evidence="3 4">DSM 11501</strain>
    </source>
</reference>
<evidence type="ECO:0000259" key="2">
    <source>
        <dbReference type="Pfam" id="PF00582"/>
    </source>
</evidence>
<dbReference type="Pfam" id="PF00582">
    <property type="entry name" value="Usp"/>
    <property type="match status" value="1"/>
</dbReference>
<dbReference type="RefSeq" id="WP_066972401.1">
    <property type="nucleotide sequence ID" value="NZ_LWMT01000228.1"/>
</dbReference>
<dbReference type="Proteomes" id="UP000077066">
    <property type="component" value="Unassembled WGS sequence"/>
</dbReference>
<organism evidence="3 4">
    <name type="scientific">Methanobrevibacter filiformis</name>
    <dbReference type="NCBI Taxonomy" id="55758"/>
    <lineage>
        <taxon>Archaea</taxon>
        <taxon>Methanobacteriati</taxon>
        <taxon>Methanobacteriota</taxon>
        <taxon>Methanomada group</taxon>
        <taxon>Methanobacteria</taxon>
        <taxon>Methanobacteriales</taxon>
        <taxon>Methanobacteriaceae</taxon>
        <taxon>Methanobrevibacter</taxon>
    </lineage>
</organism>
<gene>
    <name evidence="3" type="ORF">MBFIL_11220</name>
</gene>
<accession>A0A166AVE8</accession>
<protein>
    <submittedName>
        <fullName evidence="3">Putative universal stress protein</fullName>
    </submittedName>
</protein>
<dbReference type="InterPro" id="IPR006015">
    <property type="entry name" value="Universal_stress_UspA"/>
</dbReference>
<comment type="similarity">
    <text evidence="1">Belongs to the universal stress protein A family.</text>
</comment>
<dbReference type="CDD" id="cd00293">
    <property type="entry name" value="USP-like"/>
    <property type="match status" value="1"/>
</dbReference>
<evidence type="ECO:0000313" key="4">
    <source>
        <dbReference type="Proteomes" id="UP000077066"/>
    </source>
</evidence>
<comment type="caution">
    <text evidence="3">The sequence shown here is derived from an EMBL/GenBank/DDBJ whole genome shotgun (WGS) entry which is preliminary data.</text>
</comment>
<feature type="domain" description="UspA" evidence="2">
    <location>
        <begin position="1"/>
        <end position="137"/>
    </location>
</feature>
<proteinExistence type="inferred from homology"/>
<dbReference type="InterPro" id="IPR014729">
    <property type="entry name" value="Rossmann-like_a/b/a_fold"/>
</dbReference>
<dbReference type="PRINTS" id="PR01438">
    <property type="entry name" value="UNVRSLSTRESS"/>
</dbReference>
<dbReference type="SUPFAM" id="SSF52402">
    <property type="entry name" value="Adenine nucleotide alpha hydrolases-like"/>
    <property type="match status" value="1"/>
</dbReference>
<dbReference type="OrthoDB" id="105697at2157"/>
<name>A0A166AVE8_9EURY</name>
<sequence>MFKNIMVPLDGSTHSSKAEDIAINLAKRLNAKLTVVYVIDEISQSSYDFLENEGDKVLDDITKKGNKSGITVAIHSITGDPLRDMKVIAEKTKVDSVIISSHGKNSVERNISSSDLTIGSVADRVIKTFDIPVILIK</sequence>
<dbReference type="PANTHER" id="PTHR46268">
    <property type="entry name" value="STRESS RESPONSE PROTEIN NHAX"/>
    <property type="match status" value="1"/>
</dbReference>
<evidence type="ECO:0000313" key="3">
    <source>
        <dbReference type="EMBL" id="KZX12518.1"/>
    </source>
</evidence>
<dbReference type="AlphaFoldDB" id="A0A166AVE8"/>
<evidence type="ECO:0000256" key="1">
    <source>
        <dbReference type="ARBA" id="ARBA00008791"/>
    </source>
</evidence>
<dbReference type="PANTHER" id="PTHR46268:SF6">
    <property type="entry name" value="UNIVERSAL STRESS PROTEIN UP12"/>
    <property type="match status" value="1"/>
</dbReference>
<dbReference type="STRING" id="55758.MBFIL_11220"/>
<keyword evidence="4" id="KW-1185">Reference proteome</keyword>
<dbReference type="PATRIC" id="fig|55758.3.peg.1287"/>